<keyword evidence="11" id="KW-1185">Reference proteome</keyword>
<feature type="compositionally biased region" description="Basic and acidic residues" evidence="8">
    <location>
        <begin position="785"/>
        <end position="796"/>
    </location>
</feature>
<dbReference type="SUPFAM" id="SSF57701">
    <property type="entry name" value="Zn2/Cys6 DNA-binding domain"/>
    <property type="match status" value="1"/>
</dbReference>
<evidence type="ECO:0000256" key="5">
    <source>
        <dbReference type="ARBA" id="ARBA00023125"/>
    </source>
</evidence>
<dbReference type="GeneID" id="85316005"/>
<feature type="domain" description="Zn(2)-C6 fungal-type" evidence="9">
    <location>
        <begin position="69"/>
        <end position="99"/>
    </location>
</feature>
<dbReference type="PROSITE" id="PS50048">
    <property type="entry name" value="ZN2_CY6_FUNGAL_2"/>
    <property type="match status" value="1"/>
</dbReference>
<evidence type="ECO:0000256" key="6">
    <source>
        <dbReference type="ARBA" id="ARBA00023163"/>
    </source>
</evidence>
<dbReference type="PROSITE" id="PS00463">
    <property type="entry name" value="ZN2_CY6_FUNGAL_1"/>
    <property type="match status" value="1"/>
</dbReference>
<dbReference type="GO" id="GO:0006351">
    <property type="term" value="P:DNA-templated transcription"/>
    <property type="evidence" value="ECO:0007669"/>
    <property type="project" value="InterPro"/>
</dbReference>
<feature type="region of interest" description="Disordered" evidence="8">
    <location>
        <begin position="779"/>
        <end position="802"/>
    </location>
</feature>
<sequence length="836" mass="91646">MEPMEEDSSSGTLKAQPQTASSGPGAPATQPAPAPVPIPPAGGSSSGISTDPPGYSKRRRGLGVVTPNACTECRKKRAKCDGRRPCTRCKSQKDVECVYEIPVRQSKENLRHEIEQLRRQQRNSGSVFAALVQPNLWEEVLARLRSGQSVESISEWLDGTLPSGGSAIPVINRALNPSTGFSSGYAGPGASSYARLGSGPSAVSPVSSQHPQGIRQDTDHNSPWADPFSSHSQTVSTRSSSHPDGRAWGSETVRGGRQSKVGSWLESQDQPANSTGGMIEQLLPPELPELKVPAGAWTGITSDLNLVQHLLALYFCWEYPTFASFSKEHFLRDFQDGRGRFCSSILVNALLALGCRFSSQPNTRANPNDPYTSGDHFFKESQRLFCQEEDHHKLTTIQALGIMSIREASCGRDSESWYYAGQSIRLAIEMGLHQVTGDSGDEDETAVQAATFWGAFALDHAWSLATGSLPQTSCFPDLPPKPAIIDDIEASLWIPYTDDGLPLQRPCEQPSNVRSVYKCFCELSELVHQSLYILHSPGRPLTSRDLLKIYTQYLNWYDKIPEVLRLGHNFTPAVLFAQDLSLIAPVTSSMYYHFAILLLFRPLIKLRIIGSSITPRDVCTQAADAIQGLLRSYSQLYTLRRTPSFVPYFVLTSSIMHLAVGASTTSTSSSGQGDRSHEAAEGGQPGPGQGKVQPHVAEAISRGIADLTEMAPCHHFAEQALNILRYLAKKWQIDVDIKSEPKVEGVADDGRSTRPVTSSLNFFAPNFNEQDFMCNWGATPTPPQPDRRAEARETTREPLPLMKDPVENPLFWPFPMQGRPMIPSGPLLREAGFELI</sequence>
<feature type="compositionally biased region" description="Polar residues" evidence="8">
    <location>
        <begin position="265"/>
        <end position="276"/>
    </location>
</feature>
<dbReference type="Pfam" id="PF04082">
    <property type="entry name" value="Fungal_trans"/>
    <property type="match status" value="1"/>
</dbReference>
<feature type="compositionally biased region" description="Low complexity" evidence="8">
    <location>
        <begin position="229"/>
        <end position="242"/>
    </location>
</feature>
<keyword evidence="3" id="KW-0862">Zinc</keyword>
<comment type="subcellular location">
    <subcellularLocation>
        <location evidence="1">Nucleus</location>
    </subcellularLocation>
</comment>
<evidence type="ECO:0000256" key="8">
    <source>
        <dbReference type="SAM" id="MobiDB-lite"/>
    </source>
</evidence>
<feature type="compositionally biased region" description="Low complexity" evidence="8">
    <location>
        <begin position="20"/>
        <end position="29"/>
    </location>
</feature>
<evidence type="ECO:0000256" key="2">
    <source>
        <dbReference type="ARBA" id="ARBA00022723"/>
    </source>
</evidence>
<gene>
    <name evidence="10" type="ORF">QBC33DRAFT_621706</name>
</gene>
<dbReference type="GO" id="GO:0000981">
    <property type="term" value="F:DNA-binding transcription factor activity, RNA polymerase II-specific"/>
    <property type="evidence" value="ECO:0007669"/>
    <property type="project" value="InterPro"/>
</dbReference>
<dbReference type="RefSeq" id="XP_060281321.1">
    <property type="nucleotide sequence ID" value="XM_060432818.1"/>
</dbReference>
<keyword evidence="4" id="KW-0805">Transcription regulation</keyword>
<evidence type="ECO:0000256" key="7">
    <source>
        <dbReference type="ARBA" id="ARBA00023242"/>
    </source>
</evidence>
<keyword evidence="6" id="KW-0804">Transcription</keyword>
<evidence type="ECO:0000313" key="10">
    <source>
        <dbReference type="EMBL" id="KAK1765108.1"/>
    </source>
</evidence>
<dbReference type="InterPro" id="IPR007219">
    <property type="entry name" value="XnlR_reg_dom"/>
</dbReference>
<reference evidence="10" key="1">
    <citation type="submission" date="2023-06" db="EMBL/GenBank/DDBJ databases">
        <title>Genome-scale phylogeny and comparative genomics of the fungal order Sordariales.</title>
        <authorList>
            <consortium name="Lawrence Berkeley National Laboratory"/>
            <person name="Hensen N."/>
            <person name="Bonometti L."/>
            <person name="Westerberg I."/>
            <person name="Brannstrom I.O."/>
            <person name="Guillou S."/>
            <person name="Cros-Aarteil S."/>
            <person name="Calhoun S."/>
            <person name="Haridas S."/>
            <person name="Kuo A."/>
            <person name="Mondo S."/>
            <person name="Pangilinan J."/>
            <person name="Riley R."/>
            <person name="Labutti K."/>
            <person name="Andreopoulos B."/>
            <person name="Lipzen A."/>
            <person name="Chen C."/>
            <person name="Yanf M."/>
            <person name="Daum C."/>
            <person name="Ng V."/>
            <person name="Clum A."/>
            <person name="Steindorff A."/>
            <person name="Ohm R."/>
            <person name="Martin F."/>
            <person name="Silar P."/>
            <person name="Natvig D."/>
            <person name="Lalanne C."/>
            <person name="Gautier V."/>
            <person name="Ament-Velasquez S.L."/>
            <person name="Kruys A."/>
            <person name="Hutchinson M.I."/>
            <person name="Powell A.J."/>
            <person name="Barry K."/>
            <person name="Miller A.N."/>
            <person name="Grigoriev I.V."/>
            <person name="Debuchy R."/>
            <person name="Gladieux P."/>
            <person name="Thoren M.H."/>
            <person name="Johannesson H."/>
        </authorList>
    </citation>
    <scope>NUCLEOTIDE SEQUENCE</scope>
    <source>
        <strain evidence="10">8032-3</strain>
    </source>
</reference>
<dbReference type="CDD" id="cd00067">
    <property type="entry name" value="GAL4"/>
    <property type="match status" value="1"/>
</dbReference>
<dbReference type="SMART" id="SM00066">
    <property type="entry name" value="GAL4"/>
    <property type="match status" value="1"/>
</dbReference>
<dbReference type="AlphaFoldDB" id="A0AAJ0BXA0"/>
<feature type="compositionally biased region" description="Low complexity" evidence="8">
    <location>
        <begin position="196"/>
        <end position="208"/>
    </location>
</feature>
<dbReference type="Pfam" id="PF00172">
    <property type="entry name" value="Zn_clus"/>
    <property type="match status" value="1"/>
</dbReference>
<dbReference type="GO" id="GO:0005634">
    <property type="term" value="C:nucleus"/>
    <property type="evidence" value="ECO:0007669"/>
    <property type="project" value="UniProtKB-SubCell"/>
</dbReference>
<feature type="region of interest" description="Disordered" evidence="8">
    <location>
        <begin position="666"/>
        <end position="693"/>
    </location>
</feature>
<dbReference type="Gene3D" id="4.10.240.10">
    <property type="entry name" value="Zn(2)-C6 fungal-type DNA-binding domain"/>
    <property type="match status" value="1"/>
</dbReference>
<evidence type="ECO:0000256" key="1">
    <source>
        <dbReference type="ARBA" id="ARBA00004123"/>
    </source>
</evidence>
<protein>
    <submittedName>
        <fullName evidence="10">Fungal-specific transcription factor domain-containing protein</fullName>
    </submittedName>
</protein>
<dbReference type="Proteomes" id="UP001244011">
    <property type="component" value="Unassembled WGS sequence"/>
</dbReference>
<dbReference type="EMBL" id="MU839017">
    <property type="protein sequence ID" value="KAK1765108.1"/>
    <property type="molecule type" value="Genomic_DNA"/>
</dbReference>
<feature type="region of interest" description="Disordered" evidence="8">
    <location>
        <begin position="196"/>
        <end position="276"/>
    </location>
</feature>
<accession>A0AAJ0BXA0</accession>
<evidence type="ECO:0000256" key="3">
    <source>
        <dbReference type="ARBA" id="ARBA00022833"/>
    </source>
</evidence>
<dbReference type="CDD" id="cd12148">
    <property type="entry name" value="fungal_TF_MHR"/>
    <property type="match status" value="1"/>
</dbReference>
<dbReference type="GO" id="GO:0008270">
    <property type="term" value="F:zinc ion binding"/>
    <property type="evidence" value="ECO:0007669"/>
    <property type="project" value="InterPro"/>
</dbReference>
<feature type="region of interest" description="Disordered" evidence="8">
    <location>
        <begin position="1"/>
        <end position="61"/>
    </location>
</feature>
<keyword evidence="5" id="KW-0238">DNA-binding</keyword>
<dbReference type="GO" id="GO:0003677">
    <property type="term" value="F:DNA binding"/>
    <property type="evidence" value="ECO:0007669"/>
    <property type="project" value="UniProtKB-KW"/>
</dbReference>
<dbReference type="InterPro" id="IPR036864">
    <property type="entry name" value="Zn2-C6_fun-type_DNA-bd_sf"/>
</dbReference>
<feature type="compositionally biased region" description="Pro residues" evidence="8">
    <location>
        <begin position="30"/>
        <end position="40"/>
    </location>
</feature>
<proteinExistence type="predicted"/>
<name>A0AAJ0BXA0_9PEZI</name>
<dbReference type="SMART" id="SM00906">
    <property type="entry name" value="Fungal_trans"/>
    <property type="match status" value="1"/>
</dbReference>
<evidence type="ECO:0000313" key="11">
    <source>
        <dbReference type="Proteomes" id="UP001244011"/>
    </source>
</evidence>
<organism evidence="10 11">
    <name type="scientific">Phialemonium atrogriseum</name>
    <dbReference type="NCBI Taxonomy" id="1093897"/>
    <lineage>
        <taxon>Eukaryota</taxon>
        <taxon>Fungi</taxon>
        <taxon>Dikarya</taxon>
        <taxon>Ascomycota</taxon>
        <taxon>Pezizomycotina</taxon>
        <taxon>Sordariomycetes</taxon>
        <taxon>Sordariomycetidae</taxon>
        <taxon>Cephalothecales</taxon>
        <taxon>Cephalothecaceae</taxon>
        <taxon>Phialemonium</taxon>
    </lineage>
</organism>
<evidence type="ECO:0000259" key="9">
    <source>
        <dbReference type="PROSITE" id="PS50048"/>
    </source>
</evidence>
<dbReference type="PANTHER" id="PTHR31313">
    <property type="entry name" value="TY1 ENHANCER ACTIVATOR"/>
    <property type="match status" value="1"/>
</dbReference>
<keyword evidence="2" id="KW-0479">Metal-binding</keyword>
<comment type="caution">
    <text evidence="10">The sequence shown here is derived from an EMBL/GenBank/DDBJ whole genome shotgun (WGS) entry which is preliminary data.</text>
</comment>
<keyword evidence="7" id="KW-0539">Nucleus</keyword>
<evidence type="ECO:0000256" key="4">
    <source>
        <dbReference type="ARBA" id="ARBA00023015"/>
    </source>
</evidence>
<dbReference type="InterPro" id="IPR001138">
    <property type="entry name" value="Zn2Cys6_DnaBD"/>
</dbReference>
<dbReference type="PANTHER" id="PTHR31313:SF4">
    <property type="entry name" value="CONIDIAL DEVELOPMENT PROTEIN FLUFFY"/>
    <property type="match status" value="1"/>
</dbReference>
<feature type="compositionally biased region" description="Polar residues" evidence="8">
    <location>
        <begin position="9"/>
        <end position="19"/>
    </location>
</feature>
<dbReference type="InterPro" id="IPR051615">
    <property type="entry name" value="Transcr_Regulatory_Elem"/>
</dbReference>